<evidence type="ECO:0000256" key="1">
    <source>
        <dbReference type="SAM" id="Phobius"/>
    </source>
</evidence>
<keyword evidence="1" id="KW-0812">Transmembrane</keyword>
<protein>
    <recommendedName>
        <fullName evidence="4">Transmembrane protein</fullName>
    </recommendedName>
</protein>
<dbReference type="HOGENOM" id="CLU_2118209_0_0_4"/>
<feature type="transmembrane region" description="Helical" evidence="1">
    <location>
        <begin position="31"/>
        <end position="49"/>
    </location>
</feature>
<evidence type="ECO:0000313" key="3">
    <source>
        <dbReference type="Proteomes" id="UP000000383"/>
    </source>
</evidence>
<evidence type="ECO:0008006" key="4">
    <source>
        <dbReference type="Google" id="ProtNLM"/>
    </source>
</evidence>
<dbReference type="STRING" id="666681.M301_1851"/>
<feature type="transmembrane region" description="Helical" evidence="1">
    <location>
        <begin position="93"/>
        <end position="112"/>
    </location>
</feature>
<keyword evidence="1" id="KW-1133">Transmembrane helix</keyword>
<organism evidence="2 3">
    <name type="scientific">Methylotenera versatilis (strain 301)</name>
    <dbReference type="NCBI Taxonomy" id="666681"/>
    <lineage>
        <taxon>Bacteria</taxon>
        <taxon>Pseudomonadati</taxon>
        <taxon>Pseudomonadota</taxon>
        <taxon>Betaproteobacteria</taxon>
        <taxon>Nitrosomonadales</taxon>
        <taxon>Methylophilaceae</taxon>
        <taxon>Methylotenera</taxon>
    </lineage>
</organism>
<gene>
    <name evidence="2" type="ordered locus">M301_1851</name>
</gene>
<proteinExistence type="predicted"/>
<name>D7DJJ0_METV0</name>
<dbReference type="RefSeq" id="WP_013148537.1">
    <property type="nucleotide sequence ID" value="NC_014207.1"/>
</dbReference>
<keyword evidence="3" id="KW-1185">Reference proteome</keyword>
<dbReference type="KEGG" id="meh:M301_1851"/>
<feature type="transmembrane region" description="Helical" evidence="1">
    <location>
        <begin position="61"/>
        <end position="81"/>
    </location>
</feature>
<dbReference type="EMBL" id="CP002056">
    <property type="protein sequence ID" value="ADI30225.1"/>
    <property type="molecule type" value="Genomic_DNA"/>
</dbReference>
<sequence>MPYIFFCTVLLVSMLIIIGTYIILEKKSAATFFDVALFFVPFFLWYGLALTGLRPKSLANLVEPFAFAPIIAISLLVRSFVFKKISNVERSRIAFFVVILIATAIYFLVPALPE</sequence>
<dbReference type="AlphaFoldDB" id="D7DJJ0"/>
<reference evidence="2 3" key="2">
    <citation type="journal article" date="2011" name="J. Bacteriol.">
        <title>Genomes of three methylotrophs from a single niche uncover genetic and metabolic divergence of Methylophilaceae.</title>
        <authorList>
            <person name="Lapidus A."/>
            <person name="Clum A."/>
            <person name="Labutti K."/>
            <person name="Kaluzhnaya M.G."/>
            <person name="Lim S."/>
            <person name="Beck D.A."/>
            <person name="Glavina Del Rio T."/>
            <person name="Nolan M."/>
            <person name="Mavromatis K."/>
            <person name="Huntemann M."/>
            <person name="Lucas S."/>
            <person name="Lidstrom M.E."/>
            <person name="Ivanova N."/>
            <person name="Chistoserdova L."/>
        </authorList>
    </citation>
    <scope>NUCLEOTIDE SEQUENCE [LARGE SCALE GENOMIC DNA]</scope>
    <source>
        <strain evidence="2 3">301</strain>
    </source>
</reference>
<accession>D7DJJ0</accession>
<dbReference type="Proteomes" id="UP000000383">
    <property type="component" value="Chromosome"/>
</dbReference>
<evidence type="ECO:0000313" key="2">
    <source>
        <dbReference type="EMBL" id="ADI30225.1"/>
    </source>
</evidence>
<reference evidence="3" key="1">
    <citation type="submission" date="2010-05" db="EMBL/GenBank/DDBJ databases">
        <title>Complete sequence of Methylotenera sp. 301.</title>
        <authorList>
            <person name="Lucas S."/>
            <person name="Copeland A."/>
            <person name="Lapidus A."/>
            <person name="Cheng J.-F."/>
            <person name="Bruce D."/>
            <person name="Goodwin L."/>
            <person name="Pitluck S."/>
            <person name="Clum A."/>
            <person name="Land M."/>
            <person name="Hauser L."/>
            <person name="Kyrpides N."/>
            <person name="Ivanova N."/>
            <person name="Chistoservova L."/>
            <person name="Kalyuzhnaya M."/>
            <person name="Woyke T."/>
        </authorList>
    </citation>
    <scope>NUCLEOTIDE SEQUENCE [LARGE SCALE GENOMIC DNA]</scope>
    <source>
        <strain evidence="3">301</strain>
    </source>
</reference>
<feature type="transmembrane region" description="Helical" evidence="1">
    <location>
        <begin position="6"/>
        <end position="24"/>
    </location>
</feature>
<keyword evidence="1" id="KW-0472">Membrane</keyword>